<protein>
    <submittedName>
        <fullName evidence="4">Bifunctional helix-turn-helix transcriptional regulator/GNAT family N-acetyltransferase</fullName>
    </submittedName>
</protein>
<dbReference type="InterPro" id="IPR036390">
    <property type="entry name" value="WH_DNA-bd_sf"/>
</dbReference>
<dbReference type="CDD" id="cd04301">
    <property type="entry name" value="NAT_SF"/>
    <property type="match status" value="1"/>
</dbReference>
<evidence type="ECO:0000313" key="5">
    <source>
        <dbReference type="Proteomes" id="UP000500826"/>
    </source>
</evidence>
<evidence type="ECO:0000259" key="2">
    <source>
        <dbReference type="PROSITE" id="PS50995"/>
    </source>
</evidence>
<evidence type="ECO:0000256" key="1">
    <source>
        <dbReference type="ARBA" id="ARBA00022679"/>
    </source>
</evidence>
<dbReference type="InterPro" id="IPR000182">
    <property type="entry name" value="GNAT_dom"/>
</dbReference>
<accession>A0ABX6P5B1</accession>
<keyword evidence="1" id="KW-0808">Transferase</keyword>
<feature type="domain" description="N-acetyltransferase" evidence="3">
    <location>
        <begin position="150"/>
        <end position="305"/>
    </location>
</feature>
<sequence length="305" mass="34341">MASDISPADVKAVRAFNRFYTQRIGVLKRYLDTDFTLTEVRVLYELAHRPGLTASDLVRELELDAGYLSRILRRFETGGWIAREAAPHDARQSLLTLTEDGYATFAPLQQKSRDETAALLADVAPPARPRLVQALDTVHRLLAPPAQRQVTLRDPRPGDLGWVVQMHGEIYAQEYGYSSEFEALVAQVASQLILRFDPEREKGWIAEVDGERAGSVFVVRKSATVAQLRLLVLRPEARGLGLGGRLVDESIAFARERGYRKMTLWTHSHGRRAPHLPERGFACVQSEPMQAYGRKLVAETRERKL</sequence>
<dbReference type="PROSITE" id="PS50995">
    <property type="entry name" value="HTH_MARR_2"/>
    <property type="match status" value="1"/>
</dbReference>
<proteinExistence type="predicted"/>
<feature type="domain" description="HTH marR-type" evidence="2">
    <location>
        <begin position="2"/>
        <end position="140"/>
    </location>
</feature>
<dbReference type="InterPro" id="IPR036388">
    <property type="entry name" value="WH-like_DNA-bd_sf"/>
</dbReference>
<reference evidence="4 5" key="1">
    <citation type="submission" date="2020-05" db="EMBL/GenBank/DDBJ databases">
        <title>Ramlibacter rhizophilus sp. nov., isolated from rhizosphere soil of national flower Mugunghwa from South Korea.</title>
        <authorList>
            <person name="Zheng-Fei Y."/>
            <person name="Huan T."/>
        </authorList>
    </citation>
    <scope>NUCLEOTIDE SEQUENCE [LARGE SCALE GENOMIC DNA]</scope>
    <source>
        <strain evidence="4 5">H242</strain>
    </source>
</reference>
<dbReference type="PANTHER" id="PTHR13947">
    <property type="entry name" value="GNAT FAMILY N-ACETYLTRANSFERASE"/>
    <property type="match status" value="1"/>
</dbReference>
<dbReference type="Proteomes" id="UP000500826">
    <property type="component" value="Chromosome"/>
</dbReference>
<dbReference type="SMART" id="SM00347">
    <property type="entry name" value="HTH_MARR"/>
    <property type="match status" value="1"/>
</dbReference>
<dbReference type="InterPro" id="IPR000835">
    <property type="entry name" value="HTH_MarR-typ"/>
</dbReference>
<organism evidence="4 5">
    <name type="scientific">Ramlibacter terrae</name>
    <dbReference type="NCBI Taxonomy" id="2732511"/>
    <lineage>
        <taxon>Bacteria</taxon>
        <taxon>Pseudomonadati</taxon>
        <taxon>Pseudomonadota</taxon>
        <taxon>Betaproteobacteria</taxon>
        <taxon>Burkholderiales</taxon>
        <taxon>Comamonadaceae</taxon>
        <taxon>Ramlibacter</taxon>
    </lineage>
</organism>
<dbReference type="InterPro" id="IPR050769">
    <property type="entry name" value="NAT_camello-type"/>
</dbReference>
<dbReference type="InterPro" id="IPR016181">
    <property type="entry name" value="Acyl_CoA_acyltransferase"/>
</dbReference>
<reference evidence="4 5" key="2">
    <citation type="submission" date="2020-05" db="EMBL/GenBank/DDBJ databases">
        <authorList>
            <person name="Khan S.A."/>
            <person name="Jeon C.O."/>
            <person name="Chun B.H."/>
        </authorList>
    </citation>
    <scope>NUCLEOTIDE SEQUENCE [LARGE SCALE GENOMIC DNA]</scope>
    <source>
        <strain evidence="4 5">H242</strain>
    </source>
</reference>
<evidence type="ECO:0000313" key="4">
    <source>
        <dbReference type="EMBL" id="QJW84563.1"/>
    </source>
</evidence>
<name>A0ABX6P5B1_9BURK</name>
<dbReference type="SUPFAM" id="SSF46785">
    <property type="entry name" value="Winged helix' DNA-binding domain"/>
    <property type="match status" value="1"/>
</dbReference>
<dbReference type="PROSITE" id="PS51186">
    <property type="entry name" value="GNAT"/>
    <property type="match status" value="1"/>
</dbReference>
<dbReference type="Gene3D" id="3.40.630.30">
    <property type="match status" value="1"/>
</dbReference>
<dbReference type="PANTHER" id="PTHR13947:SF37">
    <property type="entry name" value="LD18367P"/>
    <property type="match status" value="1"/>
</dbReference>
<dbReference type="EMBL" id="CP053418">
    <property type="protein sequence ID" value="QJW84563.1"/>
    <property type="molecule type" value="Genomic_DNA"/>
</dbReference>
<dbReference type="SUPFAM" id="SSF55729">
    <property type="entry name" value="Acyl-CoA N-acyltransferases (Nat)"/>
    <property type="match status" value="1"/>
</dbReference>
<evidence type="ECO:0000259" key="3">
    <source>
        <dbReference type="PROSITE" id="PS51186"/>
    </source>
</evidence>
<dbReference type="Pfam" id="PF12802">
    <property type="entry name" value="MarR_2"/>
    <property type="match status" value="1"/>
</dbReference>
<gene>
    <name evidence="4" type="ORF">HK414_15335</name>
</gene>
<dbReference type="Pfam" id="PF00583">
    <property type="entry name" value="Acetyltransf_1"/>
    <property type="match status" value="1"/>
</dbReference>
<dbReference type="Gene3D" id="1.10.10.10">
    <property type="entry name" value="Winged helix-like DNA-binding domain superfamily/Winged helix DNA-binding domain"/>
    <property type="match status" value="1"/>
</dbReference>
<keyword evidence="5" id="KW-1185">Reference proteome</keyword>